<dbReference type="SUPFAM" id="SSF69848">
    <property type="entry name" value="LCCL domain"/>
    <property type="match status" value="1"/>
</dbReference>
<evidence type="ECO:0000313" key="20">
    <source>
        <dbReference type="Proteomes" id="UP001286313"/>
    </source>
</evidence>
<feature type="disulfide bond" evidence="9">
    <location>
        <begin position="358"/>
        <end position="367"/>
    </location>
</feature>
<evidence type="ECO:0000256" key="5">
    <source>
        <dbReference type="ARBA" id="ARBA00022912"/>
    </source>
</evidence>
<dbReference type="Pfam" id="PF00041">
    <property type="entry name" value="fn3"/>
    <property type="match status" value="2"/>
</dbReference>
<dbReference type="Proteomes" id="UP001286313">
    <property type="component" value="Unassembled WGS sequence"/>
</dbReference>
<evidence type="ECO:0000256" key="9">
    <source>
        <dbReference type="PROSITE-ProRule" id="PRU00076"/>
    </source>
</evidence>
<dbReference type="PROSITE" id="PS00022">
    <property type="entry name" value="EGF_1"/>
    <property type="match status" value="1"/>
</dbReference>
<evidence type="ECO:0000256" key="4">
    <source>
        <dbReference type="ARBA" id="ARBA00022801"/>
    </source>
</evidence>
<evidence type="ECO:0000256" key="6">
    <source>
        <dbReference type="ARBA" id="ARBA00022989"/>
    </source>
</evidence>
<dbReference type="InterPro" id="IPR036609">
    <property type="entry name" value="LCCL_sf"/>
</dbReference>
<dbReference type="PROSITE" id="PS50835">
    <property type="entry name" value="IG_LIKE"/>
    <property type="match status" value="1"/>
</dbReference>
<organism evidence="19 20">
    <name type="scientific">Petrolisthes cinctipes</name>
    <name type="common">Flat porcelain crab</name>
    <dbReference type="NCBI Taxonomy" id="88211"/>
    <lineage>
        <taxon>Eukaryota</taxon>
        <taxon>Metazoa</taxon>
        <taxon>Ecdysozoa</taxon>
        <taxon>Arthropoda</taxon>
        <taxon>Crustacea</taxon>
        <taxon>Multicrustacea</taxon>
        <taxon>Malacostraca</taxon>
        <taxon>Eumalacostraca</taxon>
        <taxon>Eucarida</taxon>
        <taxon>Decapoda</taxon>
        <taxon>Pleocyemata</taxon>
        <taxon>Anomura</taxon>
        <taxon>Galatheoidea</taxon>
        <taxon>Porcellanidae</taxon>
        <taxon>Petrolisthes</taxon>
    </lineage>
</organism>
<dbReference type="GO" id="GO:0016020">
    <property type="term" value="C:membrane"/>
    <property type="evidence" value="ECO:0007669"/>
    <property type="project" value="UniProtKB-SubCell"/>
</dbReference>
<evidence type="ECO:0000259" key="18">
    <source>
        <dbReference type="PROSITE" id="PS50853"/>
    </source>
</evidence>
<evidence type="ECO:0000259" key="16">
    <source>
        <dbReference type="PROSITE" id="PS50820"/>
    </source>
</evidence>
<feature type="domain" description="Tyrosine specific protein phosphatases" evidence="15">
    <location>
        <begin position="1551"/>
        <end position="1623"/>
    </location>
</feature>
<dbReference type="SUPFAM" id="SSF52799">
    <property type="entry name" value="(Phosphotyrosine protein) phosphatases II"/>
    <property type="match status" value="2"/>
</dbReference>
<feature type="domain" description="Fibronectin type-III" evidence="18">
    <location>
        <begin position="477"/>
        <end position="591"/>
    </location>
</feature>
<feature type="chain" id="PRO_5042065098" description="Protein-tyrosine-phosphatase" evidence="12">
    <location>
        <begin position="34"/>
        <end position="1925"/>
    </location>
</feature>
<keyword evidence="20" id="KW-1185">Reference proteome</keyword>
<evidence type="ECO:0000256" key="7">
    <source>
        <dbReference type="ARBA" id="ARBA00023136"/>
    </source>
</evidence>
<evidence type="ECO:0008006" key="21">
    <source>
        <dbReference type="Google" id="ProtNLM"/>
    </source>
</evidence>
<feature type="transmembrane region" description="Helical" evidence="11">
    <location>
        <begin position="1246"/>
        <end position="1269"/>
    </location>
</feature>
<comment type="caution">
    <text evidence="19">The sequence shown here is derived from an EMBL/GenBank/DDBJ whole genome shotgun (WGS) entry which is preliminary data.</text>
</comment>
<evidence type="ECO:0000256" key="12">
    <source>
        <dbReference type="SAM" id="SignalP"/>
    </source>
</evidence>
<dbReference type="InterPro" id="IPR029021">
    <property type="entry name" value="Prot-tyrosine_phosphatase-like"/>
</dbReference>
<dbReference type="PROSITE" id="PS50853">
    <property type="entry name" value="FN3"/>
    <property type="match status" value="3"/>
</dbReference>
<keyword evidence="3 12" id="KW-0732">Signal</keyword>
<dbReference type="InterPro" id="IPR000242">
    <property type="entry name" value="PTP_cat"/>
</dbReference>
<dbReference type="PANTHER" id="PTHR46957">
    <property type="entry name" value="CYTOKINE RECEPTOR"/>
    <property type="match status" value="1"/>
</dbReference>
<dbReference type="Pfam" id="PF03815">
    <property type="entry name" value="LCCL"/>
    <property type="match status" value="1"/>
</dbReference>
<dbReference type="SMART" id="SM00404">
    <property type="entry name" value="PTPc_motif"/>
    <property type="match status" value="2"/>
</dbReference>
<dbReference type="PROSITE" id="PS50026">
    <property type="entry name" value="EGF_3"/>
    <property type="match status" value="1"/>
</dbReference>
<dbReference type="InterPro" id="IPR004043">
    <property type="entry name" value="LCCL"/>
</dbReference>
<dbReference type="SMART" id="SM00603">
    <property type="entry name" value="LCCL"/>
    <property type="match status" value="1"/>
</dbReference>
<evidence type="ECO:0000259" key="14">
    <source>
        <dbReference type="PROSITE" id="PS50055"/>
    </source>
</evidence>
<feature type="signal peptide" evidence="12">
    <location>
        <begin position="1"/>
        <end position="33"/>
    </location>
</feature>
<dbReference type="CDD" id="cd00047">
    <property type="entry name" value="PTPc"/>
    <property type="match status" value="2"/>
</dbReference>
<evidence type="ECO:0000256" key="3">
    <source>
        <dbReference type="ARBA" id="ARBA00022729"/>
    </source>
</evidence>
<keyword evidence="7 11" id="KW-0472">Membrane</keyword>
<feature type="domain" description="Tyrosine-protein phosphatase" evidence="14">
    <location>
        <begin position="1375"/>
        <end position="1632"/>
    </location>
</feature>
<evidence type="ECO:0000256" key="10">
    <source>
        <dbReference type="SAM" id="MobiDB-lite"/>
    </source>
</evidence>
<dbReference type="Pfam" id="PF00102">
    <property type="entry name" value="Y_phosphatase"/>
    <property type="match status" value="2"/>
</dbReference>
<keyword evidence="9" id="KW-1015">Disulfide bond</keyword>
<keyword evidence="4" id="KW-0378">Hydrolase</keyword>
<reference evidence="19" key="1">
    <citation type="submission" date="2023-10" db="EMBL/GenBank/DDBJ databases">
        <title>Genome assemblies of two species of porcelain crab, Petrolisthes cinctipes and Petrolisthes manimaculis (Anomura: Porcellanidae).</title>
        <authorList>
            <person name="Angst P."/>
        </authorList>
    </citation>
    <scope>NUCLEOTIDE SEQUENCE</scope>
    <source>
        <strain evidence="19">PB745_01</strain>
        <tissue evidence="19">Gill</tissue>
    </source>
</reference>
<feature type="domain" description="Fibronectin type-III" evidence="18">
    <location>
        <begin position="677"/>
        <end position="777"/>
    </location>
</feature>
<evidence type="ECO:0000313" key="19">
    <source>
        <dbReference type="EMBL" id="KAK3873550.1"/>
    </source>
</evidence>
<feature type="domain" description="Tyrosine-protein phosphatase" evidence="14">
    <location>
        <begin position="1684"/>
        <end position="1915"/>
    </location>
</feature>
<feature type="domain" description="LCCL" evidence="16">
    <location>
        <begin position="39"/>
        <end position="126"/>
    </location>
</feature>
<feature type="domain" description="Ig-like" evidence="17">
    <location>
        <begin position="138"/>
        <end position="219"/>
    </location>
</feature>
<dbReference type="GO" id="GO:0004725">
    <property type="term" value="F:protein tyrosine phosphatase activity"/>
    <property type="evidence" value="ECO:0007669"/>
    <property type="project" value="InterPro"/>
</dbReference>
<dbReference type="Gene3D" id="2.170.300.10">
    <property type="entry name" value="Tie2 ligand-binding domain superfamily"/>
    <property type="match status" value="1"/>
</dbReference>
<proteinExistence type="predicted"/>
<evidence type="ECO:0000259" key="15">
    <source>
        <dbReference type="PROSITE" id="PS50056"/>
    </source>
</evidence>
<feature type="domain" description="Tyrosine specific protein phosphatases" evidence="15">
    <location>
        <begin position="1830"/>
        <end position="1906"/>
    </location>
</feature>
<dbReference type="PROSITE" id="PS50056">
    <property type="entry name" value="TYR_PHOSPHATASE_2"/>
    <property type="match status" value="2"/>
</dbReference>
<dbReference type="PROSITE" id="PS50055">
    <property type="entry name" value="TYR_PHOSPHATASE_PTP"/>
    <property type="match status" value="2"/>
</dbReference>
<dbReference type="InterPro" id="IPR007110">
    <property type="entry name" value="Ig-like_dom"/>
</dbReference>
<evidence type="ECO:0000256" key="1">
    <source>
        <dbReference type="ARBA" id="ARBA00004167"/>
    </source>
</evidence>
<dbReference type="Gene3D" id="2.60.40.10">
    <property type="entry name" value="Immunoglobulins"/>
    <property type="match status" value="4"/>
</dbReference>
<dbReference type="PROSITE" id="PS00383">
    <property type="entry name" value="TYR_PHOSPHATASE_1"/>
    <property type="match status" value="1"/>
</dbReference>
<dbReference type="InterPro" id="IPR003595">
    <property type="entry name" value="Tyr_Pase_cat"/>
</dbReference>
<evidence type="ECO:0000256" key="2">
    <source>
        <dbReference type="ARBA" id="ARBA00022692"/>
    </source>
</evidence>
<dbReference type="SMART" id="SM00194">
    <property type="entry name" value="PTPc"/>
    <property type="match status" value="2"/>
</dbReference>
<evidence type="ECO:0000256" key="11">
    <source>
        <dbReference type="SAM" id="Phobius"/>
    </source>
</evidence>
<dbReference type="SMART" id="SM00060">
    <property type="entry name" value="FN3"/>
    <property type="match status" value="5"/>
</dbReference>
<dbReference type="SUPFAM" id="SSF49265">
    <property type="entry name" value="Fibronectin type III"/>
    <property type="match status" value="3"/>
</dbReference>
<feature type="region of interest" description="Disordered" evidence="10">
    <location>
        <begin position="1385"/>
        <end position="1404"/>
    </location>
</feature>
<dbReference type="Gene3D" id="2.170.130.20">
    <property type="entry name" value="LCCL-like domain"/>
    <property type="match status" value="1"/>
</dbReference>
<dbReference type="InterPro" id="IPR002049">
    <property type="entry name" value="LE_dom"/>
</dbReference>
<feature type="domain" description="Fibronectin type-III" evidence="18">
    <location>
        <begin position="890"/>
        <end position="998"/>
    </location>
</feature>
<dbReference type="Gene3D" id="3.90.190.10">
    <property type="entry name" value="Protein tyrosine phosphatase superfamily"/>
    <property type="match status" value="2"/>
</dbReference>
<dbReference type="InterPro" id="IPR000742">
    <property type="entry name" value="EGF"/>
</dbReference>
<dbReference type="CDD" id="cd00063">
    <property type="entry name" value="FN3"/>
    <property type="match status" value="4"/>
</dbReference>
<accession>A0AAE1KJT8</accession>
<gene>
    <name evidence="19" type="ORF">Pcinc_021450</name>
</gene>
<dbReference type="PRINTS" id="PR00700">
    <property type="entry name" value="PRTYPHPHTASE"/>
</dbReference>
<keyword evidence="9" id="KW-0245">EGF-like domain</keyword>
<name>A0AAE1KJT8_PETCI</name>
<sequence length="1925" mass="215809">MRLPSPPHTSTHHFKACTALLILVVVTFRGTAGRGECKRFADIADGESYTCSEMCVDQRNFKKKDVFGTDYYTADSDVCVAAVHAGKLWERGGAVEITQLSETITINGTLRNRIKSKSRDDVESPVFSFSDMAPRHVPDLAEDVVIVHNSYSGDILHLSCIAEDSTRRLSENDILKWNYDDETRSKVVKKTGVHITVHKRENARVFRCRGRSAATDVLAVIQRPDQYYIAAATTFRGSQGETMSISVTKSKEALPSTVFIRRLPDEWIYSDYTSPDKTLPFTLENVTQADAGIYVLGNGEYGTYFSQSNRNQANSWGAYFHLTVQDCAPGKYGTKCEEWCPDCENGGLCHPQTGSCLCAPGFQGTTCQNACENGYFGSSCALQCSETSLLFSPPEEESCFGLNMCLPEPYGCSCPAGYWGPFCKRACSKGWYGAGCLQKCDHCIDQNCDPNSGLCTEGCVNGIPCDDQGRTQDLPRLRSPPTINDITETSAYLSFPLWKSEVDDGSDDFVITGYDIQIWSEVNNTWTTWRHLSLTSITSSSAPIKVKVDGLFPGYQYAVKVLAQTQSGAADGSSNKRVHNCTFTTFCTGPGVFDLKVTDITNQSANLQWRGKHSRCGSVTFDVLVQLADGSLIYNYSSNVPHLSLTDLKPHLEYEVVITDKSSNPERSLSFSTDSYAPASPILEMEDDQRGTTTLNVSWTMPSESYEADMYRVTYKVLQHKACSTDATSPEETRNVTDLKIMLENLHSYSTYNVCVEAINDDGTSEPTCQQMDTLPSVPNVTVSDLKCPREDHWPNEIMECEAILSSGCEEHNGPNFEIIINTRTFLECNNSFFHYEVPMRTINKRATFSFSSGLLHGWEYKAEVYIQNEQGIGQNFTTNFTIKGNSPEKVRNLTGVAQSPTSVLVQWNDPCPPNGIITKVAYRCGSKEHRDQFRSIKWIKQSASNSACTVSKNYDRCVVIDGLTPNTNYAIQVKTGTEVGFGPETELLFIFQEKKPGKPSLASVIHGEDSLELKLQLPEETGGILVNCTTTIPLHNIKRNVPVTQGRTYVSIQFKRLNHSQMYNLQMYCCNSALCGDVLEEGIATRLLVTPELQGELMVADRTDAEITLILPSFNLERKVNRSLVVMVQRVSSEDLTFVHKNFTAEFLRLRNVQYSEKRRKREAAIQNEAKMEDTYIAAIISKDLTLKTFVVGDGQWWGDYHNFPLTINQPYMVAIVAQTQLQEEENYSEKRLDAVVTLSADTDWIQLILGIIVVILCILIVGLIWYYQKRMQQTDCKENKLLGTYNQEDETVKFYNNNEVQEDQSPCVAPTTVAVIPSPKAPQAVVKQTEAVYEVHIPNHKEENIYENLQLNRRVPNSQLEAYLNKIISSPDTMQEFLSVAPNVGKSQSDGELPENKKKNRYRNNLPYNETRVKLSLLSTQDTDKNSDYINANHVHGFGGSLRYIAAQGPKDSNKPTIGDFWRMVMEQHVTAIIMVANFVEGGKSKVGAYLKLGEKLEVENITVKVLKTDTHSNHHVSRIQVVKNESSHTLTHYHYTSWPDHGVPTESHSLATMIRYIIDSHSQGTVVVHCSAGIGRTGTVLFVMLMYEMLMVHGGVDPLEVLQRLRDCRARLVENVAQYNLGLRVFDELLYGNITSISRDNLDGQLKEQKSQSHELYQRVAAFPSCLSYRAASCPKYSALNRNTNILPADGRHIFLKIENGDPTSQYINAIHLDGLNNPSKMIVTEHPLPATHEKFWRMVVEQKCASIVLVNSYNGYESEFPQIVSEKNKDTTVGQFIIRTYDITNRDSLIIYTIKIFSKKAQDVHQKVSVYQVIGWPYGKQLPASPKVLVAVSEMVLQDYRNSEAGPVLLCCGNGVTGCGLMSGVLLVVERLQEQQMVDVYRTMVHLRRVRPQFITSQKQFDLLYDTAATYVNNYSTYVNL</sequence>
<feature type="domain" description="EGF-like" evidence="13">
    <location>
        <begin position="337"/>
        <end position="368"/>
    </location>
</feature>
<dbReference type="InterPro" id="IPR050713">
    <property type="entry name" value="RTP_Phos/Ushers"/>
</dbReference>
<dbReference type="InterPro" id="IPR013783">
    <property type="entry name" value="Ig-like_fold"/>
</dbReference>
<dbReference type="GO" id="GO:0048666">
    <property type="term" value="P:neuron development"/>
    <property type="evidence" value="ECO:0007669"/>
    <property type="project" value="UniProtKB-ARBA"/>
</dbReference>
<protein>
    <recommendedName>
        <fullName evidence="21">Protein-tyrosine-phosphatase</fullName>
    </recommendedName>
</protein>
<comment type="caution">
    <text evidence="9">Lacks conserved residue(s) required for the propagation of feature annotation.</text>
</comment>
<keyword evidence="8" id="KW-0325">Glycoprotein</keyword>
<keyword evidence="2 11" id="KW-0812">Transmembrane</keyword>
<keyword evidence="5" id="KW-0904">Protein phosphatase</keyword>
<keyword evidence="6 11" id="KW-1133">Transmembrane helix</keyword>
<comment type="subcellular location">
    <subcellularLocation>
        <location evidence="1">Membrane</location>
        <topology evidence="1">Single-pass membrane protein</topology>
    </subcellularLocation>
</comment>
<dbReference type="InterPro" id="IPR016130">
    <property type="entry name" value="Tyr_Pase_AS"/>
</dbReference>
<dbReference type="CDD" id="cd00055">
    <property type="entry name" value="EGF_Lam"/>
    <property type="match status" value="1"/>
</dbReference>
<dbReference type="InterPro" id="IPR036116">
    <property type="entry name" value="FN3_sf"/>
</dbReference>
<dbReference type="InterPro" id="IPR003961">
    <property type="entry name" value="FN3_dom"/>
</dbReference>
<evidence type="ECO:0000259" key="13">
    <source>
        <dbReference type="PROSITE" id="PS50026"/>
    </source>
</evidence>
<evidence type="ECO:0000256" key="8">
    <source>
        <dbReference type="ARBA" id="ARBA00023180"/>
    </source>
</evidence>
<dbReference type="PROSITE" id="PS50820">
    <property type="entry name" value="LCCL"/>
    <property type="match status" value="1"/>
</dbReference>
<dbReference type="SMART" id="SM00181">
    <property type="entry name" value="EGF"/>
    <property type="match status" value="1"/>
</dbReference>
<evidence type="ECO:0000259" key="17">
    <source>
        <dbReference type="PROSITE" id="PS50835"/>
    </source>
</evidence>
<dbReference type="PANTHER" id="PTHR46957:SF3">
    <property type="entry name" value="CYTOKINE RECEPTOR"/>
    <property type="match status" value="1"/>
</dbReference>
<dbReference type="EMBL" id="JAWQEG010002213">
    <property type="protein sequence ID" value="KAK3873550.1"/>
    <property type="molecule type" value="Genomic_DNA"/>
</dbReference>
<dbReference type="InterPro" id="IPR000387">
    <property type="entry name" value="Tyr_Pase_dom"/>
</dbReference>